<sequence length="135" mass="14351">MVPAFGFVSAALCQSGKGPQTAGGASDDYQHALIELEGLQLALARLQALEPTESNVNQVNAIRGMALACRLPLQEFLTKLQRYEAQLGPRAAGSLKAGGRKAKWAVFITQDVYKLRGMASAKVLSINLLLATHAS</sequence>
<accession>W9Y8L0</accession>
<name>W9Y8L0_9EURO</name>
<evidence type="ECO:0000313" key="2">
    <source>
        <dbReference type="Proteomes" id="UP000019484"/>
    </source>
</evidence>
<dbReference type="PANTHER" id="PTHR38886:SF1">
    <property type="entry name" value="NACHT-NTPASE AND P-LOOP NTPASES N-TERMINAL DOMAIN-CONTAINING PROTEIN"/>
    <property type="match status" value="1"/>
</dbReference>
<proteinExistence type="predicted"/>
<dbReference type="HOGENOM" id="CLU_1805930_0_0_1"/>
<dbReference type="Proteomes" id="UP000019484">
    <property type="component" value="Unassembled WGS sequence"/>
</dbReference>
<reference evidence="1 2" key="1">
    <citation type="submission" date="2013-03" db="EMBL/GenBank/DDBJ databases">
        <title>The Genome Sequence of Capronia coronata CBS 617.96.</title>
        <authorList>
            <consortium name="The Broad Institute Genomics Platform"/>
            <person name="Cuomo C."/>
            <person name="de Hoog S."/>
            <person name="Gorbushina A."/>
            <person name="Walker B."/>
            <person name="Young S.K."/>
            <person name="Zeng Q."/>
            <person name="Gargeya S."/>
            <person name="Fitzgerald M."/>
            <person name="Haas B."/>
            <person name="Abouelleil A."/>
            <person name="Allen A.W."/>
            <person name="Alvarado L."/>
            <person name="Arachchi H.M."/>
            <person name="Berlin A.M."/>
            <person name="Chapman S.B."/>
            <person name="Gainer-Dewar J."/>
            <person name="Goldberg J."/>
            <person name="Griggs A."/>
            <person name="Gujja S."/>
            <person name="Hansen M."/>
            <person name="Howarth C."/>
            <person name="Imamovic A."/>
            <person name="Ireland A."/>
            <person name="Larimer J."/>
            <person name="McCowan C."/>
            <person name="Murphy C."/>
            <person name="Pearson M."/>
            <person name="Poon T.W."/>
            <person name="Priest M."/>
            <person name="Roberts A."/>
            <person name="Saif S."/>
            <person name="Shea T."/>
            <person name="Sisk P."/>
            <person name="Sykes S."/>
            <person name="Wortman J."/>
            <person name="Nusbaum C."/>
            <person name="Birren B."/>
        </authorList>
    </citation>
    <scope>NUCLEOTIDE SEQUENCE [LARGE SCALE GENOMIC DNA]</scope>
    <source>
        <strain evidence="1 2">CBS 617.96</strain>
    </source>
</reference>
<evidence type="ECO:0000313" key="1">
    <source>
        <dbReference type="EMBL" id="EXJ78744.1"/>
    </source>
</evidence>
<dbReference type="GeneID" id="19163991"/>
<protein>
    <recommendedName>
        <fullName evidence="3">NACHT-NTPase and P-loop NTPases N-terminal domain-containing protein</fullName>
    </recommendedName>
</protein>
<gene>
    <name evidence="1" type="ORF">A1O1_09146</name>
</gene>
<dbReference type="STRING" id="1182541.W9Y8L0"/>
<dbReference type="OrthoDB" id="4151638at2759"/>
<dbReference type="PANTHER" id="PTHR38886">
    <property type="entry name" value="SESA DOMAIN-CONTAINING PROTEIN"/>
    <property type="match status" value="1"/>
</dbReference>
<dbReference type="AlphaFoldDB" id="W9Y8L0"/>
<organism evidence="1 2">
    <name type="scientific">Capronia coronata CBS 617.96</name>
    <dbReference type="NCBI Taxonomy" id="1182541"/>
    <lineage>
        <taxon>Eukaryota</taxon>
        <taxon>Fungi</taxon>
        <taxon>Dikarya</taxon>
        <taxon>Ascomycota</taxon>
        <taxon>Pezizomycotina</taxon>
        <taxon>Eurotiomycetes</taxon>
        <taxon>Chaetothyriomycetidae</taxon>
        <taxon>Chaetothyriales</taxon>
        <taxon>Herpotrichiellaceae</taxon>
        <taxon>Capronia</taxon>
    </lineage>
</organism>
<dbReference type="EMBL" id="AMWN01000011">
    <property type="protein sequence ID" value="EXJ78744.1"/>
    <property type="molecule type" value="Genomic_DNA"/>
</dbReference>
<dbReference type="eggNOG" id="ENOG502SWB5">
    <property type="taxonomic scope" value="Eukaryota"/>
</dbReference>
<dbReference type="RefSeq" id="XP_007728192.1">
    <property type="nucleotide sequence ID" value="XM_007730002.1"/>
</dbReference>
<keyword evidence="2" id="KW-1185">Reference proteome</keyword>
<comment type="caution">
    <text evidence="1">The sequence shown here is derived from an EMBL/GenBank/DDBJ whole genome shotgun (WGS) entry which is preliminary data.</text>
</comment>
<evidence type="ECO:0008006" key="3">
    <source>
        <dbReference type="Google" id="ProtNLM"/>
    </source>
</evidence>